<evidence type="ECO:0000313" key="1">
    <source>
        <dbReference type="EMBL" id="CEH13246.1"/>
    </source>
</evidence>
<evidence type="ECO:0000313" key="2">
    <source>
        <dbReference type="Proteomes" id="UP000054845"/>
    </source>
</evidence>
<sequence>MVTTGLSGAGVGQALLQAARAARPRLLAGTQVGPPTCPHCCSTARPYSTTLSLSLGDCGARSESSTLTRRTALTFSFLGHTPSARSQSNTALHPRGVDSSLFEDEEGTEYVSVKAAEHVYVGESSTAVPVLDTASRLHAQTGPTRLVVQRIQHGDVPAATQLVRELSELGTQLDPSPAYATAARYCMEEKQIDDTLLWLRLLGVPGAATAQMSASSETPEAKDAGSRVYQSDADLAAVARGLRAQFAARSLHLGHLCEALRLIVRGGFLDGAAYPSIKRAYLTILRSHRPGSDAAARKSYLEYFEELARAHAMACGRADTSAMSPQLTDLFNAGTIAHVKAGRPEEALKWLLAALSKSQENDDEVPVREAVVKVVVSALMRREATSAPALTPQDTSRDAEEYLFNEKELPESVHGILMQLEELGDVGVSLLSAAVQAIQEPPIAELELMSDGSVQERYAALLNSLARARQDRNLSRSVRMPSVRYLLALSNRLDVAQNRALDIAIGKIDEGAKLWQTALLARALRDCRYQDANAIWKQHFMDAYGVSEDMRTLVFGSARPDRRTDLSNKAWPSRRSASLMLRTFAAACGRDASKLERLYSMWLEAAFANPSPSASAKQGAAELDAEQASLAPDAHNMVQIAESWIEAAAPSQRTPIALRVLNDFQRLKVEPDANVWAVVFYALGTAPNKLDKVRLGTIADGMAMFRHPERADRSVPGLGAPSGSSRLMLPAADLKSYLVLVDVLIGRNSTRLASTFCASMFGAAINNHRKQREASVTSLRENQRRMLDRLARRAEFTRTAVASDTPPLQRYRYYSFSDFTPIDLKRSAPLRALLRRLRRARMDAMDMMYAKSRARLVQRHYEERARYVYRPYVRAKTLIDARYAYLVEGLRRRDEDLLHMDEEEAALEWCKRELEVYSVGREAKLSEDELLAKPRRGLRRKKRPRAAAPAETVVPPAWPKFDFGLPVGLDAPAVSHRYKPWKAADAHHSTTGGIHDAIYDATFECQ</sequence>
<organism evidence="1 2">
    <name type="scientific">Ceraceosorus bombacis</name>
    <dbReference type="NCBI Taxonomy" id="401625"/>
    <lineage>
        <taxon>Eukaryota</taxon>
        <taxon>Fungi</taxon>
        <taxon>Dikarya</taxon>
        <taxon>Basidiomycota</taxon>
        <taxon>Ustilaginomycotina</taxon>
        <taxon>Exobasidiomycetes</taxon>
        <taxon>Ceraceosorales</taxon>
        <taxon>Ceraceosoraceae</taxon>
        <taxon>Ceraceosorus</taxon>
    </lineage>
</organism>
<reference evidence="1 2" key="1">
    <citation type="submission" date="2014-09" db="EMBL/GenBank/DDBJ databases">
        <authorList>
            <person name="Magalhaes I.L.F."/>
            <person name="Oliveira U."/>
            <person name="Santos F.R."/>
            <person name="Vidigal T.H.D.A."/>
            <person name="Brescovit A.D."/>
            <person name="Santos A.J."/>
        </authorList>
    </citation>
    <scope>NUCLEOTIDE SEQUENCE [LARGE SCALE GENOMIC DNA]</scope>
</reference>
<dbReference type="OrthoDB" id="10318429at2759"/>
<accession>A0A0P1BC20</accession>
<dbReference type="AlphaFoldDB" id="A0A0P1BC20"/>
<dbReference type="Proteomes" id="UP000054845">
    <property type="component" value="Unassembled WGS sequence"/>
</dbReference>
<proteinExistence type="predicted"/>
<protein>
    <submittedName>
        <fullName evidence="1">Uncharacterized protein</fullName>
    </submittedName>
</protein>
<dbReference type="EMBL" id="CCYA01000206">
    <property type="protein sequence ID" value="CEH13246.1"/>
    <property type="molecule type" value="Genomic_DNA"/>
</dbReference>
<keyword evidence="2" id="KW-1185">Reference proteome</keyword>
<name>A0A0P1BC20_9BASI</name>